<dbReference type="OrthoDB" id="9151934at2"/>
<evidence type="ECO:0000259" key="2">
    <source>
        <dbReference type="Pfam" id="PF01323"/>
    </source>
</evidence>
<dbReference type="eggNOG" id="COG1651">
    <property type="taxonomic scope" value="Bacteria"/>
</dbReference>
<organism evidence="3 4">
    <name type="scientific">Campylobacter cuniculorum DSM 23162 = LMG 24588</name>
    <dbReference type="NCBI Taxonomy" id="1121267"/>
    <lineage>
        <taxon>Bacteria</taxon>
        <taxon>Pseudomonadati</taxon>
        <taxon>Campylobacterota</taxon>
        <taxon>Epsilonproteobacteria</taxon>
        <taxon>Campylobacterales</taxon>
        <taxon>Campylobacteraceae</taxon>
        <taxon>Campylobacter</taxon>
    </lineage>
</organism>
<dbReference type="AlphaFoldDB" id="A0A1W6BWX4"/>
<keyword evidence="1" id="KW-0732">Signal</keyword>
<dbReference type="GO" id="GO:0016491">
    <property type="term" value="F:oxidoreductase activity"/>
    <property type="evidence" value="ECO:0007669"/>
    <property type="project" value="InterPro"/>
</dbReference>
<evidence type="ECO:0000313" key="3">
    <source>
        <dbReference type="EMBL" id="ARJ56582.1"/>
    </source>
</evidence>
<gene>
    <name evidence="3" type="primary">dsbA</name>
    <name evidence="3" type="ORF">CCUN_0976</name>
</gene>
<proteinExistence type="predicted"/>
<dbReference type="RefSeq" id="WP_035175996.1">
    <property type="nucleotide sequence ID" value="NZ_CP020867.1"/>
</dbReference>
<protein>
    <submittedName>
        <fullName evidence="3">Protein disulfide oxidoreductase</fullName>
    </submittedName>
</protein>
<dbReference type="Proteomes" id="UP000192902">
    <property type="component" value="Chromosome"/>
</dbReference>
<dbReference type="Pfam" id="PF01323">
    <property type="entry name" value="DSBA"/>
    <property type="match status" value="1"/>
</dbReference>
<dbReference type="EMBL" id="CP020867">
    <property type="protein sequence ID" value="ARJ56582.1"/>
    <property type="molecule type" value="Genomic_DNA"/>
</dbReference>
<sequence>MFFKKISKLFLIFICFANFSFAKDFIVLEDGFDSKNSLIELFSYKCIHCYNHHKFGTLNKLKKELPNLSYNLYPISLADKRFGKELNELFAFAQAKDMQENKDASSEDGFVHRLADYLFVLHFVKKQEIQNLNEIEQIALNVLNVSKNELENFLQSNEAKKILANYEKANEFAQIYGTPTFIVNGKYQIKPEALSSMQNLLKIVSELSKNE</sequence>
<evidence type="ECO:0000313" key="4">
    <source>
        <dbReference type="Proteomes" id="UP000192902"/>
    </source>
</evidence>
<dbReference type="PANTHER" id="PTHR35891">
    <property type="entry name" value="THIOL:DISULFIDE INTERCHANGE PROTEIN DSBA"/>
    <property type="match status" value="1"/>
</dbReference>
<dbReference type="KEGG" id="ccun:CCUN_0976"/>
<dbReference type="InterPro" id="IPR001853">
    <property type="entry name" value="DSBA-like_thioredoxin_dom"/>
</dbReference>
<dbReference type="SUPFAM" id="SSF52833">
    <property type="entry name" value="Thioredoxin-like"/>
    <property type="match status" value="1"/>
</dbReference>
<feature type="signal peptide" evidence="1">
    <location>
        <begin position="1"/>
        <end position="22"/>
    </location>
</feature>
<reference evidence="3 4" key="1">
    <citation type="submission" date="2017-04" db="EMBL/GenBank/DDBJ databases">
        <title>Complete genome sequence of the Campylobacter cuniculorum type strain LMG24588.</title>
        <authorList>
            <person name="Miller W.G."/>
            <person name="Yee E."/>
            <person name="Revez J."/>
            <person name="Bono J.L."/>
            <person name="Rossi M."/>
        </authorList>
    </citation>
    <scope>NUCLEOTIDE SEQUENCE [LARGE SCALE GENOMIC DNA]</scope>
    <source>
        <strain evidence="3 4">LMG 24588</strain>
    </source>
</reference>
<evidence type="ECO:0000256" key="1">
    <source>
        <dbReference type="SAM" id="SignalP"/>
    </source>
</evidence>
<dbReference type="PANTHER" id="PTHR35891:SF3">
    <property type="entry name" value="THIOL:DISULFIDE INTERCHANGE PROTEIN DSBL"/>
    <property type="match status" value="1"/>
</dbReference>
<feature type="chain" id="PRO_5010874291" evidence="1">
    <location>
        <begin position="23"/>
        <end position="211"/>
    </location>
</feature>
<feature type="domain" description="DSBA-like thioredoxin" evidence="2">
    <location>
        <begin position="41"/>
        <end position="188"/>
    </location>
</feature>
<dbReference type="InterPro" id="IPR050824">
    <property type="entry name" value="Thiol_disulfide_DsbA"/>
</dbReference>
<name>A0A1W6BWX4_9BACT</name>
<dbReference type="Gene3D" id="3.40.30.10">
    <property type="entry name" value="Glutaredoxin"/>
    <property type="match status" value="1"/>
</dbReference>
<dbReference type="InterPro" id="IPR036249">
    <property type="entry name" value="Thioredoxin-like_sf"/>
</dbReference>
<accession>A0A1W6BWX4</accession>
<dbReference type="STRING" id="1121267.CCUN_0976"/>